<comment type="caution">
    <text evidence="2">The sequence shown here is derived from an EMBL/GenBank/DDBJ whole genome shotgun (WGS) entry which is preliminary data.</text>
</comment>
<dbReference type="GO" id="GO:0003824">
    <property type="term" value="F:catalytic activity"/>
    <property type="evidence" value="ECO:0007669"/>
    <property type="project" value="InterPro"/>
</dbReference>
<keyword evidence="3" id="KW-1185">Reference proteome</keyword>
<name>A0A2T7UJS9_9RHOB</name>
<dbReference type="RefSeq" id="WP_107755130.1">
    <property type="nucleotide sequence ID" value="NZ_QBKF01000021.1"/>
</dbReference>
<dbReference type="Proteomes" id="UP000244810">
    <property type="component" value="Unassembled WGS sequence"/>
</dbReference>
<feature type="domain" description="Thiamine pyrophosphate enzyme TPP-binding" evidence="1">
    <location>
        <begin position="169"/>
        <end position="247"/>
    </location>
</feature>
<accession>A0A2T7UJS9</accession>
<evidence type="ECO:0000259" key="1">
    <source>
        <dbReference type="Pfam" id="PF02775"/>
    </source>
</evidence>
<evidence type="ECO:0000313" key="2">
    <source>
        <dbReference type="EMBL" id="PVE44930.1"/>
    </source>
</evidence>
<proteinExistence type="predicted"/>
<dbReference type="GO" id="GO:0044281">
    <property type="term" value="P:small molecule metabolic process"/>
    <property type="evidence" value="ECO:0007669"/>
    <property type="project" value="UniProtKB-ARBA"/>
</dbReference>
<dbReference type="SUPFAM" id="SSF52518">
    <property type="entry name" value="Thiamin diphosphate-binding fold (THDP-binding)"/>
    <property type="match status" value="1"/>
</dbReference>
<protein>
    <recommendedName>
        <fullName evidence="1">Thiamine pyrophosphate enzyme TPP-binding domain-containing protein</fullName>
    </recommendedName>
</protein>
<dbReference type="Pfam" id="PF02775">
    <property type="entry name" value="TPP_enzyme_C"/>
    <property type="match status" value="1"/>
</dbReference>
<evidence type="ECO:0000313" key="3">
    <source>
        <dbReference type="Proteomes" id="UP000244810"/>
    </source>
</evidence>
<dbReference type="AlphaFoldDB" id="A0A2T7UJS9"/>
<dbReference type="GO" id="GO:0030976">
    <property type="term" value="F:thiamine pyrophosphate binding"/>
    <property type="evidence" value="ECO:0007669"/>
    <property type="project" value="InterPro"/>
</dbReference>
<dbReference type="EMBL" id="QDDR01000020">
    <property type="protein sequence ID" value="PVE44930.1"/>
    <property type="molecule type" value="Genomic_DNA"/>
</dbReference>
<organism evidence="2 3">
    <name type="scientific">Pararhodobacter aggregans</name>
    <dbReference type="NCBI Taxonomy" id="404875"/>
    <lineage>
        <taxon>Bacteria</taxon>
        <taxon>Pseudomonadati</taxon>
        <taxon>Pseudomonadota</taxon>
        <taxon>Alphaproteobacteria</taxon>
        <taxon>Rhodobacterales</taxon>
        <taxon>Paracoccaceae</taxon>
        <taxon>Pararhodobacter</taxon>
    </lineage>
</organism>
<dbReference type="InterPro" id="IPR029061">
    <property type="entry name" value="THDP-binding"/>
</dbReference>
<dbReference type="Gene3D" id="3.40.50.970">
    <property type="match status" value="1"/>
</dbReference>
<dbReference type="InterPro" id="IPR011766">
    <property type="entry name" value="TPP_enzyme_TPP-bd"/>
</dbReference>
<reference evidence="2 3" key="1">
    <citation type="journal article" date="2011" name="Syst. Appl. Microbiol.">
        <title>Defluviimonas denitrificans gen. nov., sp. nov., and Pararhodobacter aggregans gen. nov., sp. nov., non-phototrophic Rhodobacteraceae from the biofilter of a marine aquaculture.</title>
        <authorList>
            <person name="Foesel B.U."/>
            <person name="Drake H.L."/>
            <person name="Schramm A."/>
        </authorList>
    </citation>
    <scope>NUCLEOTIDE SEQUENCE [LARGE SCALE GENOMIC DNA]</scope>
    <source>
        <strain evidence="2 3">D1-19</strain>
    </source>
</reference>
<gene>
    <name evidence="2" type="ORF">DDE23_23920</name>
</gene>
<sequence>MAPGRDGVAADRSFKQIAGPIRPQHYLSRGVPKLVIRRRGDRLALEGEALYRGAGPVLAELVARPGRVAPGCEGDPAGPDPLFTCTLIRNFPSDVALAGETAPTLLARIAEMAGQPRDATVLDARRARIATAAAADRAALRALAEKGCGGPMTKAWVSACHQVAEAPALPVIVLVLNNGEWGAVRQSVLGLYPGGQADRANDVPLSSLRPSPDFTLTAAASRAHTATVTEGRELPAALDRAIRGARTERRQVLLNIAISPD</sequence>
<dbReference type="OrthoDB" id="7534569at2"/>